<dbReference type="Proteomes" id="UP000683557">
    <property type="component" value="Chromosome"/>
</dbReference>
<evidence type="ECO:0000313" key="2">
    <source>
        <dbReference type="EMBL" id="QWV93742.1"/>
    </source>
</evidence>
<evidence type="ECO:0000313" key="3">
    <source>
        <dbReference type="Proteomes" id="UP000683557"/>
    </source>
</evidence>
<name>A0ABX8J9H3_9BACT</name>
<protein>
    <submittedName>
        <fullName evidence="2">Uncharacterized protein</fullName>
    </submittedName>
</protein>
<keyword evidence="1" id="KW-0812">Transmembrane</keyword>
<sequence>MLKKELLLSKIRYAVIVCLIAVGLFAIIGSAETNRYNRPSYTPSKWNEVHNYRLSVVDIDNNPVKDAIIEYKIFNNKSLHTSGKYSFNNISSANKSSDKLTQNNQNFEYELRVNADTTYSSWIDFNSKLEYKILADGYYGANGTVKSDYGSYYRGSEYSSERSKSSSGPIVQKTVMIYKPYDYFSKEFLNTEKDTKLKSKVIAFVDVIKAQGYLSDAYLEFHSINTSEFKNNKYLKFKFDNSVTYNSLKLNKYDIAKNIFDDVIRKMLNPLNDYISDPKRFYGYDLTVIGHTKSFADEYASSKAIEYRFYIPEGAVKSYKNKDISGQQLIDKSIILMDDERIDLKLQ</sequence>
<keyword evidence="3" id="KW-1185">Reference proteome</keyword>
<proteinExistence type="predicted"/>
<organism evidence="2 3">
    <name type="scientific">Geomonas oryzisoli</name>
    <dbReference type="NCBI Taxonomy" id="2847992"/>
    <lineage>
        <taxon>Bacteria</taxon>
        <taxon>Pseudomonadati</taxon>
        <taxon>Thermodesulfobacteriota</taxon>
        <taxon>Desulfuromonadia</taxon>
        <taxon>Geobacterales</taxon>
        <taxon>Geobacteraceae</taxon>
        <taxon>Geomonas</taxon>
    </lineage>
</organism>
<feature type="transmembrane region" description="Helical" evidence="1">
    <location>
        <begin position="12"/>
        <end position="31"/>
    </location>
</feature>
<keyword evidence="1" id="KW-1133">Transmembrane helix</keyword>
<reference evidence="2 3" key="1">
    <citation type="submission" date="2021-06" db="EMBL/GenBank/DDBJ databases">
        <title>Gemonas diversity in paddy soil.</title>
        <authorList>
            <person name="Liu G."/>
        </authorList>
    </citation>
    <scope>NUCLEOTIDE SEQUENCE [LARGE SCALE GENOMIC DNA]</scope>
    <source>
        <strain evidence="2 3">RG10</strain>
    </source>
</reference>
<keyword evidence="1" id="KW-0472">Membrane</keyword>
<evidence type="ECO:0000256" key="1">
    <source>
        <dbReference type="SAM" id="Phobius"/>
    </source>
</evidence>
<accession>A0ABX8J9H3</accession>
<gene>
    <name evidence="2" type="ORF">KP004_00695</name>
</gene>
<dbReference type="EMBL" id="CP076723">
    <property type="protein sequence ID" value="QWV93742.1"/>
    <property type="molecule type" value="Genomic_DNA"/>
</dbReference>
<dbReference type="RefSeq" id="WP_216800486.1">
    <property type="nucleotide sequence ID" value="NZ_CP076723.1"/>
</dbReference>